<sequence length="493" mass="53096">MGPLRLSAFGLTLGLVTGLDFSSTLMMAVASQHIQGGVNATPSDYLYAVSAYAAAAVLMNMLLDQIARRITYKRFTMASLVVFVLGAILCAEAGSPTGLIVGKTVEGLGAGGLFAASRILVQLLTAPAERAPLLLRFGLGSFGLLAVTPWLTGIFLDEIGWRAVFLFQAVIALPVLALVALTYPRRGPRDPHPPVSTLDWPAALSAAAGALVLLHTLQEMRYTRFFSTPHMPLMAAAGLALLLFCAWRLHRHQDPWIDPSRLLGRRYLYGLGFYTLYYLLSAIWAYLLPTLTQSGLGLTFRTTSMLLSVSGTVSAIGAVVLTLCMAMVFRKRRVIAAGLVVYACAAMLLSQRLMPGAPDYALVPVVLLEGLTPVLLMIQVASMTYLDLPVEDFAHAYQFKNVCKQIASATGTGLASMWMQEGAATHRTHLVEHVTRFEPALQQGGGLSALDLAQLSQEVDRQATLLAGMDLLHGFALVCVLIAAFVLVQKSFR</sequence>
<name>A0A5M8B7U3_9BURK</name>
<comment type="subcellular location">
    <subcellularLocation>
        <location evidence="1">Endomembrane system</location>
        <topology evidence="1">Multi-pass membrane protein</topology>
    </subcellularLocation>
</comment>
<dbReference type="Gene3D" id="1.20.1250.20">
    <property type="entry name" value="MFS general substrate transporter like domains"/>
    <property type="match status" value="1"/>
</dbReference>
<gene>
    <name evidence="8" type="ORF">F1599_02690</name>
</gene>
<dbReference type="Proteomes" id="UP000324324">
    <property type="component" value="Unassembled WGS sequence"/>
</dbReference>
<feature type="transmembrane region" description="Helical" evidence="6">
    <location>
        <begin position="100"/>
        <end position="121"/>
    </location>
</feature>
<evidence type="ECO:0000256" key="4">
    <source>
        <dbReference type="ARBA" id="ARBA00022989"/>
    </source>
</evidence>
<dbReference type="AlphaFoldDB" id="A0A5M8B7U3"/>
<protein>
    <submittedName>
        <fullName evidence="8">MFS transporter</fullName>
    </submittedName>
</protein>
<feature type="transmembrane region" description="Helical" evidence="6">
    <location>
        <begin position="307"/>
        <end position="329"/>
    </location>
</feature>
<keyword evidence="3 6" id="KW-0812">Transmembrane</keyword>
<evidence type="ECO:0000256" key="6">
    <source>
        <dbReference type="SAM" id="Phobius"/>
    </source>
</evidence>
<feature type="transmembrane region" description="Helical" evidence="6">
    <location>
        <begin position="195"/>
        <end position="217"/>
    </location>
</feature>
<dbReference type="GO" id="GO:0012505">
    <property type="term" value="C:endomembrane system"/>
    <property type="evidence" value="ECO:0007669"/>
    <property type="project" value="UniProtKB-SubCell"/>
</dbReference>
<feature type="transmembrane region" description="Helical" evidence="6">
    <location>
        <begin position="267"/>
        <end position="287"/>
    </location>
</feature>
<feature type="transmembrane region" description="Helical" evidence="6">
    <location>
        <begin position="163"/>
        <end position="183"/>
    </location>
</feature>
<feature type="transmembrane region" description="Helical" evidence="6">
    <location>
        <begin position="360"/>
        <end position="378"/>
    </location>
</feature>
<dbReference type="PANTHER" id="PTHR23501">
    <property type="entry name" value="MAJOR FACILITATOR SUPERFAMILY"/>
    <property type="match status" value="1"/>
</dbReference>
<evidence type="ECO:0000313" key="9">
    <source>
        <dbReference type="Proteomes" id="UP000324324"/>
    </source>
</evidence>
<evidence type="ECO:0000256" key="5">
    <source>
        <dbReference type="ARBA" id="ARBA00023136"/>
    </source>
</evidence>
<evidence type="ECO:0000259" key="7">
    <source>
        <dbReference type="PROSITE" id="PS50850"/>
    </source>
</evidence>
<feature type="transmembrane region" description="Helical" evidence="6">
    <location>
        <begin position="46"/>
        <end position="63"/>
    </location>
</feature>
<dbReference type="GO" id="GO:0005886">
    <property type="term" value="C:plasma membrane"/>
    <property type="evidence" value="ECO:0007669"/>
    <property type="project" value="TreeGrafter"/>
</dbReference>
<feature type="transmembrane region" description="Helical" evidence="6">
    <location>
        <begin position="75"/>
        <end position="94"/>
    </location>
</feature>
<dbReference type="EMBL" id="VWRN01000011">
    <property type="protein sequence ID" value="KAA6131092.1"/>
    <property type="molecule type" value="Genomic_DNA"/>
</dbReference>
<keyword evidence="9" id="KW-1185">Reference proteome</keyword>
<dbReference type="GO" id="GO:0022857">
    <property type="term" value="F:transmembrane transporter activity"/>
    <property type="evidence" value="ECO:0007669"/>
    <property type="project" value="InterPro"/>
</dbReference>
<feature type="transmembrane region" description="Helical" evidence="6">
    <location>
        <begin position="334"/>
        <end position="354"/>
    </location>
</feature>
<keyword evidence="5 6" id="KW-0472">Membrane</keyword>
<dbReference type="PANTHER" id="PTHR23501:SF191">
    <property type="entry name" value="VACUOLAR BASIC AMINO ACID TRANSPORTER 4"/>
    <property type="match status" value="1"/>
</dbReference>
<accession>A0A5M8B7U3</accession>
<feature type="domain" description="Major facilitator superfamily (MFS) profile" evidence="7">
    <location>
        <begin position="6"/>
        <end position="493"/>
    </location>
</feature>
<dbReference type="InterPro" id="IPR011701">
    <property type="entry name" value="MFS"/>
</dbReference>
<evidence type="ECO:0000256" key="3">
    <source>
        <dbReference type="ARBA" id="ARBA00022692"/>
    </source>
</evidence>
<dbReference type="PROSITE" id="PS50850">
    <property type="entry name" value="MFS"/>
    <property type="match status" value="1"/>
</dbReference>
<feature type="transmembrane region" description="Helical" evidence="6">
    <location>
        <begin position="133"/>
        <end position="151"/>
    </location>
</feature>
<evidence type="ECO:0000256" key="1">
    <source>
        <dbReference type="ARBA" id="ARBA00004127"/>
    </source>
</evidence>
<dbReference type="InterPro" id="IPR020846">
    <property type="entry name" value="MFS_dom"/>
</dbReference>
<evidence type="ECO:0000256" key="2">
    <source>
        <dbReference type="ARBA" id="ARBA00022448"/>
    </source>
</evidence>
<evidence type="ECO:0000313" key="8">
    <source>
        <dbReference type="EMBL" id="KAA6131092.1"/>
    </source>
</evidence>
<keyword evidence="4 6" id="KW-1133">Transmembrane helix</keyword>
<feature type="transmembrane region" description="Helical" evidence="6">
    <location>
        <begin position="229"/>
        <end position="247"/>
    </location>
</feature>
<feature type="transmembrane region" description="Helical" evidence="6">
    <location>
        <begin position="471"/>
        <end position="488"/>
    </location>
</feature>
<dbReference type="Pfam" id="PF07690">
    <property type="entry name" value="MFS_1"/>
    <property type="match status" value="1"/>
</dbReference>
<comment type="caution">
    <text evidence="8">The sequence shown here is derived from an EMBL/GenBank/DDBJ whole genome shotgun (WGS) entry which is preliminary data.</text>
</comment>
<dbReference type="SUPFAM" id="SSF103473">
    <property type="entry name" value="MFS general substrate transporter"/>
    <property type="match status" value="1"/>
</dbReference>
<reference evidence="8 9" key="1">
    <citation type="submission" date="2019-09" db="EMBL/GenBank/DDBJ databases">
        <title>Isolation of a novel species in the genus Cupriavidus from patients with sepsis using whole genome sequencing.</title>
        <authorList>
            <person name="Kweon O.J."/>
            <person name="Lee M.-K."/>
        </authorList>
    </citation>
    <scope>NUCLEOTIDE SEQUENCE [LARGE SCALE GENOMIC DNA]</scope>
    <source>
        <strain evidence="8 9">MKL-01</strain>
    </source>
</reference>
<proteinExistence type="predicted"/>
<dbReference type="InterPro" id="IPR036259">
    <property type="entry name" value="MFS_trans_sf"/>
</dbReference>
<keyword evidence="2" id="KW-0813">Transport</keyword>
<organism evidence="8 9">
    <name type="scientific">Cupriavidus cauae</name>
    <dbReference type="NCBI Taxonomy" id="2608999"/>
    <lineage>
        <taxon>Bacteria</taxon>
        <taxon>Pseudomonadati</taxon>
        <taxon>Pseudomonadota</taxon>
        <taxon>Betaproteobacteria</taxon>
        <taxon>Burkholderiales</taxon>
        <taxon>Burkholderiaceae</taxon>
        <taxon>Cupriavidus</taxon>
    </lineage>
</organism>